<keyword evidence="10" id="KW-0472">Membrane</keyword>
<organism evidence="13 14">
    <name type="scientific">Novosphingobium endophyticum</name>
    <dbReference type="NCBI Taxonomy" id="1955250"/>
    <lineage>
        <taxon>Bacteria</taxon>
        <taxon>Pseudomonadati</taxon>
        <taxon>Pseudomonadota</taxon>
        <taxon>Alphaproteobacteria</taxon>
        <taxon>Sphingomonadales</taxon>
        <taxon>Sphingomonadaceae</taxon>
        <taxon>Novosphingobium</taxon>
    </lineage>
</organism>
<dbReference type="InterPro" id="IPR003661">
    <property type="entry name" value="HisK_dim/P_dom"/>
</dbReference>
<keyword evidence="14" id="KW-1185">Reference proteome</keyword>
<name>A0A916TS04_9SPHN</name>
<comment type="caution">
    <text evidence="13">The sequence shown here is derived from an EMBL/GenBank/DDBJ whole genome shotgun (WGS) entry which is preliminary data.</text>
</comment>
<feature type="domain" description="Histidine kinase" evidence="11">
    <location>
        <begin position="235"/>
        <end position="430"/>
    </location>
</feature>
<evidence type="ECO:0000256" key="5">
    <source>
        <dbReference type="ARBA" id="ARBA00022553"/>
    </source>
</evidence>
<dbReference type="PROSITE" id="PS50885">
    <property type="entry name" value="HAMP"/>
    <property type="match status" value="1"/>
</dbReference>
<dbReference type="InterPro" id="IPR050980">
    <property type="entry name" value="2C_sensor_his_kinase"/>
</dbReference>
<evidence type="ECO:0000313" key="13">
    <source>
        <dbReference type="EMBL" id="GGB99504.1"/>
    </source>
</evidence>
<accession>A0A916TS04</accession>
<dbReference type="InterPro" id="IPR003660">
    <property type="entry name" value="HAMP_dom"/>
</dbReference>
<gene>
    <name evidence="13" type="ORF">GCM10011494_17460</name>
</gene>
<dbReference type="GO" id="GO:0000155">
    <property type="term" value="F:phosphorelay sensor kinase activity"/>
    <property type="evidence" value="ECO:0007669"/>
    <property type="project" value="InterPro"/>
</dbReference>
<dbReference type="AlphaFoldDB" id="A0A916TS04"/>
<keyword evidence="10" id="KW-0812">Transmembrane</keyword>
<reference evidence="13" key="1">
    <citation type="journal article" date="2014" name="Int. J. Syst. Evol. Microbiol.">
        <title>Complete genome sequence of Corynebacterium casei LMG S-19264T (=DSM 44701T), isolated from a smear-ripened cheese.</title>
        <authorList>
            <consortium name="US DOE Joint Genome Institute (JGI-PGF)"/>
            <person name="Walter F."/>
            <person name="Albersmeier A."/>
            <person name="Kalinowski J."/>
            <person name="Ruckert C."/>
        </authorList>
    </citation>
    <scope>NUCLEOTIDE SEQUENCE</scope>
    <source>
        <strain evidence="13">CGMCC 1.15095</strain>
    </source>
</reference>
<dbReference type="Pfam" id="PF00672">
    <property type="entry name" value="HAMP"/>
    <property type="match status" value="1"/>
</dbReference>
<evidence type="ECO:0000256" key="3">
    <source>
        <dbReference type="ARBA" id="ARBA00012438"/>
    </source>
</evidence>
<keyword evidence="9" id="KW-0067">ATP-binding</keyword>
<evidence type="ECO:0000256" key="10">
    <source>
        <dbReference type="SAM" id="Phobius"/>
    </source>
</evidence>
<evidence type="ECO:0000256" key="1">
    <source>
        <dbReference type="ARBA" id="ARBA00000085"/>
    </source>
</evidence>
<protein>
    <recommendedName>
        <fullName evidence="3">histidine kinase</fullName>
        <ecNumber evidence="3">2.7.13.3</ecNumber>
    </recommendedName>
</protein>
<evidence type="ECO:0000256" key="2">
    <source>
        <dbReference type="ARBA" id="ARBA00004651"/>
    </source>
</evidence>
<feature type="domain" description="HAMP" evidence="12">
    <location>
        <begin position="176"/>
        <end position="227"/>
    </location>
</feature>
<dbReference type="PROSITE" id="PS50109">
    <property type="entry name" value="HIS_KIN"/>
    <property type="match status" value="1"/>
</dbReference>
<dbReference type="Proteomes" id="UP000608154">
    <property type="component" value="Unassembled WGS sequence"/>
</dbReference>
<keyword evidence="7" id="KW-0547">Nucleotide-binding</keyword>
<dbReference type="PANTHER" id="PTHR44936:SF10">
    <property type="entry name" value="SENSOR PROTEIN RSTB"/>
    <property type="match status" value="1"/>
</dbReference>
<keyword evidence="10" id="KW-1133">Transmembrane helix</keyword>
<dbReference type="SMART" id="SM00387">
    <property type="entry name" value="HATPase_c"/>
    <property type="match status" value="1"/>
</dbReference>
<evidence type="ECO:0000259" key="12">
    <source>
        <dbReference type="PROSITE" id="PS50885"/>
    </source>
</evidence>
<dbReference type="SUPFAM" id="SSF55874">
    <property type="entry name" value="ATPase domain of HSP90 chaperone/DNA topoisomerase II/histidine kinase"/>
    <property type="match status" value="1"/>
</dbReference>
<dbReference type="SUPFAM" id="SSF47384">
    <property type="entry name" value="Homodimeric domain of signal transducing histidine kinase"/>
    <property type="match status" value="1"/>
</dbReference>
<dbReference type="Pfam" id="PF02518">
    <property type="entry name" value="HATPase_c"/>
    <property type="match status" value="1"/>
</dbReference>
<dbReference type="InterPro" id="IPR036097">
    <property type="entry name" value="HisK_dim/P_sf"/>
</dbReference>
<dbReference type="InterPro" id="IPR005467">
    <property type="entry name" value="His_kinase_dom"/>
</dbReference>
<evidence type="ECO:0000256" key="8">
    <source>
        <dbReference type="ARBA" id="ARBA00022777"/>
    </source>
</evidence>
<dbReference type="GO" id="GO:0005886">
    <property type="term" value="C:plasma membrane"/>
    <property type="evidence" value="ECO:0007669"/>
    <property type="project" value="UniProtKB-SubCell"/>
</dbReference>
<keyword evidence="8" id="KW-0418">Kinase</keyword>
<evidence type="ECO:0000259" key="11">
    <source>
        <dbReference type="PROSITE" id="PS50109"/>
    </source>
</evidence>
<dbReference type="CDD" id="cd06225">
    <property type="entry name" value="HAMP"/>
    <property type="match status" value="1"/>
</dbReference>
<dbReference type="EMBL" id="BMHK01000009">
    <property type="protein sequence ID" value="GGB99504.1"/>
    <property type="molecule type" value="Genomic_DNA"/>
</dbReference>
<dbReference type="PRINTS" id="PR00344">
    <property type="entry name" value="BCTRLSENSOR"/>
</dbReference>
<dbReference type="SMART" id="SM00304">
    <property type="entry name" value="HAMP"/>
    <property type="match status" value="1"/>
</dbReference>
<dbReference type="EC" id="2.7.13.3" evidence="3"/>
<proteinExistence type="predicted"/>
<dbReference type="Gene3D" id="3.30.565.10">
    <property type="entry name" value="Histidine kinase-like ATPase, C-terminal domain"/>
    <property type="match status" value="1"/>
</dbReference>
<evidence type="ECO:0000256" key="7">
    <source>
        <dbReference type="ARBA" id="ARBA00022741"/>
    </source>
</evidence>
<feature type="transmembrane region" description="Helical" evidence="10">
    <location>
        <begin position="9"/>
        <end position="32"/>
    </location>
</feature>
<dbReference type="InterPro" id="IPR003594">
    <property type="entry name" value="HATPase_dom"/>
</dbReference>
<feature type="transmembrane region" description="Helical" evidence="10">
    <location>
        <begin position="152"/>
        <end position="175"/>
    </location>
</feature>
<sequence>MGRPIPRRFAVHVAIIFLVLGSVQLAASLIFYQSIDRQTLREDHARRVAELLVVSDRVHALTPARTSPIMSTRHLTAEVASRPSVRTLPTDDTLKGIASKIVEWEPSLSNRSLRLAAATTPAGEKDLIGSIRLTDGNWLNFRSEDFTSMWPVALRATALTFATAVACLTVGLVVLHLMAQPLRRIADAAEAIGQGRYVSINERGSRDLRELAHAMNVMQERIARLLQDQAKTFEAISHDLRTPLSRQKVAAELIDDEELAGMILASVDEMEALLASLQKFLRAQHLSASPEKVELVPFLRDVVAEFGEKVEFAAGSEPAVRTFREPLALAVLALVENAIQFGDKARLSLQRNDGGWEIAVEDDGPGIPPDYFDAILDPFFRMDEARQRDTKGFGLGIPTAHRLMMRFNGGLSFARSAAGGLIARLSVPAA</sequence>
<evidence type="ECO:0000256" key="9">
    <source>
        <dbReference type="ARBA" id="ARBA00022840"/>
    </source>
</evidence>
<reference evidence="13" key="2">
    <citation type="submission" date="2020-09" db="EMBL/GenBank/DDBJ databases">
        <authorList>
            <person name="Sun Q."/>
            <person name="Zhou Y."/>
        </authorList>
    </citation>
    <scope>NUCLEOTIDE SEQUENCE</scope>
    <source>
        <strain evidence="13">CGMCC 1.15095</strain>
    </source>
</reference>
<dbReference type="CDD" id="cd00082">
    <property type="entry name" value="HisKA"/>
    <property type="match status" value="1"/>
</dbReference>
<dbReference type="PANTHER" id="PTHR44936">
    <property type="entry name" value="SENSOR PROTEIN CREC"/>
    <property type="match status" value="1"/>
</dbReference>
<comment type="catalytic activity">
    <reaction evidence="1">
        <text>ATP + protein L-histidine = ADP + protein N-phospho-L-histidine.</text>
        <dbReference type="EC" id="2.7.13.3"/>
    </reaction>
</comment>
<evidence type="ECO:0000313" key="14">
    <source>
        <dbReference type="Proteomes" id="UP000608154"/>
    </source>
</evidence>
<keyword evidence="5" id="KW-0597">Phosphoprotein</keyword>
<keyword evidence="6" id="KW-0808">Transferase</keyword>
<dbReference type="InterPro" id="IPR036890">
    <property type="entry name" value="HATPase_C_sf"/>
</dbReference>
<evidence type="ECO:0000256" key="6">
    <source>
        <dbReference type="ARBA" id="ARBA00022679"/>
    </source>
</evidence>
<dbReference type="GO" id="GO:0005524">
    <property type="term" value="F:ATP binding"/>
    <property type="evidence" value="ECO:0007669"/>
    <property type="project" value="UniProtKB-KW"/>
</dbReference>
<dbReference type="SMART" id="SM00388">
    <property type="entry name" value="HisKA"/>
    <property type="match status" value="1"/>
</dbReference>
<dbReference type="Gene3D" id="1.10.287.130">
    <property type="match status" value="1"/>
</dbReference>
<dbReference type="InterPro" id="IPR004358">
    <property type="entry name" value="Sig_transdc_His_kin-like_C"/>
</dbReference>
<comment type="subcellular location">
    <subcellularLocation>
        <location evidence="2">Cell membrane</location>
        <topology evidence="2">Multi-pass membrane protein</topology>
    </subcellularLocation>
</comment>
<evidence type="ECO:0000256" key="4">
    <source>
        <dbReference type="ARBA" id="ARBA00022475"/>
    </source>
</evidence>
<keyword evidence="4" id="KW-1003">Cell membrane</keyword>